<gene>
    <name evidence="12" type="ORF">DEA37_0001104</name>
</gene>
<dbReference type="FunFam" id="3.40.50.300:FF:000362">
    <property type="entry name" value="Dynein, axonemal, heavy chain 6"/>
    <property type="match status" value="1"/>
</dbReference>
<evidence type="ECO:0000256" key="8">
    <source>
        <dbReference type="ARBA" id="ARBA00023273"/>
    </source>
</evidence>
<dbReference type="Pfam" id="PF03028">
    <property type="entry name" value="Dynein_heavy"/>
    <property type="match status" value="1"/>
</dbReference>
<dbReference type="EMBL" id="QNGE01004204">
    <property type="protein sequence ID" value="KAA3673121.1"/>
    <property type="molecule type" value="Genomic_DNA"/>
</dbReference>
<keyword evidence="4" id="KW-0547">Nucleotide-binding</keyword>
<dbReference type="InterPro" id="IPR042219">
    <property type="entry name" value="AAA_lid_11_sf"/>
</dbReference>
<feature type="domain" description="Dynein heavy chain C-terminal" evidence="11">
    <location>
        <begin position="507"/>
        <end position="832"/>
    </location>
</feature>
<dbReference type="Pfam" id="PF18198">
    <property type="entry name" value="AAA_lid_11"/>
    <property type="match status" value="1"/>
</dbReference>
<dbReference type="FunFam" id="1.20.1270.280:FF:000001">
    <property type="entry name" value="dynein heavy chain 7, axonemal"/>
    <property type="match status" value="1"/>
</dbReference>
<reference evidence="12 13" key="1">
    <citation type="journal article" date="2019" name="Gigascience">
        <title>Whole-genome sequence of the oriental lung fluke Paragonimus westermani.</title>
        <authorList>
            <person name="Oey H."/>
            <person name="Zakrzewski M."/>
            <person name="Narain K."/>
            <person name="Devi K.R."/>
            <person name="Agatsuma T."/>
            <person name="Nawaratna S."/>
            <person name="Gobert G.N."/>
            <person name="Jones M.K."/>
            <person name="Ragan M.A."/>
            <person name="McManus D.P."/>
            <person name="Krause L."/>
        </authorList>
    </citation>
    <scope>NUCLEOTIDE SEQUENCE [LARGE SCALE GENOMIC DNA]</scope>
    <source>
        <strain evidence="12 13">IND2009</strain>
    </source>
</reference>
<dbReference type="FunFam" id="1.10.8.720:FF:000007">
    <property type="entry name" value="Dynein axonemal heavy chain 6"/>
    <property type="match status" value="1"/>
</dbReference>
<keyword evidence="7" id="KW-0206">Cytoskeleton</keyword>
<dbReference type="GO" id="GO:0030286">
    <property type="term" value="C:dynein complex"/>
    <property type="evidence" value="ECO:0007669"/>
    <property type="project" value="InterPro"/>
</dbReference>
<dbReference type="GO" id="GO:0045505">
    <property type="term" value="F:dynein intermediate chain binding"/>
    <property type="evidence" value="ECO:0007669"/>
    <property type="project" value="InterPro"/>
</dbReference>
<evidence type="ECO:0000256" key="6">
    <source>
        <dbReference type="ARBA" id="ARBA00023069"/>
    </source>
</evidence>
<comment type="subcellular location">
    <subcellularLocation>
        <location evidence="1">Cell projection</location>
        <location evidence="1">Cilium</location>
    </subcellularLocation>
    <subcellularLocation>
        <location evidence="2">Cytoplasm</location>
        <location evidence="2">Cytoskeleton</location>
    </subcellularLocation>
</comment>
<dbReference type="Gene3D" id="3.40.50.300">
    <property type="entry name" value="P-loop containing nucleotide triphosphate hydrolases"/>
    <property type="match status" value="1"/>
</dbReference>
<organism evidence="12 13">
    <name type="scientific">Paragonimus westermani</name>
    <dbReference type="NCBI Taxonomy" id="34504"/>
    <lineage>
        <taxon>Eukaryota</taxon>
        <taxon>Metazoa</taxon>
        <taxon>Spiralia</taxon>
        <taxon>Lophotrochozoa</taxon>
        <taxon>Platyhelminthes</taxon>
        <taxon>Trematoda</taxon>
        <taxon>Digenea</taxon>
        <taxon>Plagiorchiida</taxon>
        <taxon>Troglotremata</taxon>
        <taxon>Troglotrematidae</taxon>
        <taxon>Paragonimus</taxon>
    </lineage>
</organism>
<feature type="domain" description="Dynein heavy chain AAA lid" evidence="10">
    <location>
        <begin position="363"/>
        <end position="500"/>
    </location>
</feature>
<sequence>LFITTIQNSPEGHTLDERIQILLNRTTLATYNSVARGLFERDKLVFSFMLCSQIMRQLGEITNEEWSFFLSGSSAVERAQSPQPEETKSWLTTRQWRRLEDLIHFFPNQFGTLTEDLTSGMIKLQFGDLDPDPNKRRQSITSGKDDYYILTPADSNRRVANYNTQLKSFQKLLLISAFAEEEVVRAVTDFVRVNLGQEFIEPPECSLPSLYQEMDRVTPLVFILSTGSDPMHQFQRFAKEQGYSDRTHSVSLGQGQGPTAEKLMEQAARLGDWVFLQNCHLAASWMIRLEELVKNRADDPRTTNKDYRLYLSSMPTKVFPISVLQNSVKVTNEPPKGLRANLSRALNEISADFFEKHLLDKVWRKLVFGICFFHAIVLERKKFGPLGWNISYDFNDSDRECALLNMEMFCQDAGVPWDALTYVTAEITYGGRVTDFWDQRCLRTILQRFFHEKTLDTHYTYSLSGIYYPPEQEKLQDYKDYVTNLPLNASPELFGMHENANLVYQLQETSNLISTVLSVQPRVSTGGTGKTSDDVVYELADTILGKLPDKLDLKDAKPEYFQTDSKGRVDSLTTVMTQETDRFNKLLFKVKDSLKQLQKAIKGFVVMSEVLEQIYMAFLHNQVPDMWAATAYPSLKPLSSWVKDLALRCDFLHCWMVRGRPRSFWLSGLFFPQGFLTGTLQNYARKYDYPIDHLSFDFTVLPHYRDQEVISKKTASLAFNQSLEEDKDIEEPSDGVLVHGLFMDGFRWDDKTMQLADSILGETIAPMPMMHMKPEMDYKPDPNKYIAPLYKTSARAGVLSTTGMSTNFVVAIPLRTNAELTHWIECGAALLCEQIRKN</sequence>
<dbReference type="InterPro" id="IPR026983">
    <property type="entry name" value="DHC"/>
</dbReference>
<dbReference type="Gene3D" id="1.10.8.1220">
    <property type="match status" value="1"/>
</dbReference>
<comment type="caution">
    <text evidence="12">The sequence shown here is derived from an EMBL/GenBank/DDBJ whole genome shotgun (WGS) entry which is preliminary data.</text>
</comment>
<dbReference type="GO" id="GO:0008569">
    <property type="term" value="F:minus-end-directed microtubule motor activity"/>
    <property type="evidence" value="ECO:0007669"/>
    <property type="project" value="InterPro"/>
</dbReference>
<dbReference type="FunFam" id="3.10.490.20:FF:000005">
    <property type="entry name" value="Dynein axonemal heavy chain 6"/>
    <property type="match status" value="1"/>
</dbReference>
<keyword evidence="6" id="KW-0969">Cilium</keyword>
<dbReference type="GO" id="GO:0007018">
    <property type="term" value="P:microtubule-based movement"/>
    <property type="evidence" value="ECO:0007669"/>
    <property type="project" value="InterPro"/>
</dbReference>
<evidence type="ECO:0000313" key="12">
    <source>
        <dbReference type="EMBL" id="KAA3673121.1"/>
    </source>
</evidence>
<protein>
    <submittedName>
        <fullName evidence="12">Dynein heavy chain, axonemal</fullName>
    </submittedName>
</protein>
<dbReference type="Gene3D" id="3.10.490.20">
    <property type="match status" value="1"/>
</dbReference>
<evidence type="ECO:0000256" key="5">
    <source>
        <dbReference type="ARBA" id="ARBA00023054"/>
    </source>
</evidence>
<dbReference type="InterPro" id="IPR043160">
    <property type="entry name" value="Dynein_C_barrel"/>
</dbReference>
<evidence type="ECO:0000256" key="3">
    <source>
        <dbReference type="ARBA" id="ARBA00022490"/>
    </source>
</evidence>
<dbReference type="Proteomes" id="UP000324629">
    <property type="component" value="Unassembled WGS sequence"/>
</dbReference>
<dbReference type="GO" id="GO:0051959">
    <property type="term" value="F:dynein light intermediate chain binding"/>
    <property type="evidence" value="ECO:0007669"/>
    <property type="project" value="InterPro"/>
</dbReference>
<dbReference type="Gene3D" id="1.20.1270.280">
    <property type="match status" value="1"/>
</dbReference>
<accession>A0A5J4NBW2</accession>
<proteinExistence type="predicted"/>
<dbReference type="InterPro" id="IPR041658">
    <property type="entry name" value="AAA_lid_11"/>
</dbReference>
<evidence type="ECO:0000259" key="11">
    <source>
        <dbReference type="Pfam" id="PF18199"/>
    </source>
</evidence>
<feature type="domain" description="Dynein heavy chain region D6 P-loop" evidence="9">
    <location>
        <begin position="217"/>
        <end position="331"/>
    </location>
</feature>
<evidence type="ECO:0000313" key="13">
    <source>
        <dbReference type="Proteomes" id="UP000324629"/>
    </source>
</evidence>
<dbReference type="PANTHER" id="PTHR22878:SF68">
    <property type="entry name" value="DYNEIN HEAVY CHAIN 6, AXONEMAL-LIKE"/>
    <property type="match status" value="1"/>
</dbReference>
<evidence type="ECO:0000256" key="4">
    <source>
        <dbReference type="ARBA" id="ARBA00022741"/>
    </source>
</evidence>
<dbReference type="GO" id="GO:0000166">
    <property type="term" value="F:nucleotide binding"/>
    <property type="evidence" value="ECO:0007669"/>
    <property type="project" value="UniProtKB-KW"/>
</dbReference>
<dbReference type="PANTHER" id="PTHR22878">
    <property type="entry name" value="DYNEIN HEAVY CHAIN 6, AXONEMAL-LIKE-RELATED"/>
    <property type="match status" value="1"/>
</dbReference>
<dbReference type="Gene3D" id="1.10.8.720">
    <property type="entry name" value="Region D6 of dynein motor"/>
    <property type="match status" value="1"/>
</dbReference>
<dbReference type="GO" id="GO:0005929">
    <property type="term" value="C:cilium"/>
    <property type="evidence" value="ECO:0007669"/>
    <property type="project" value="UniProtKB-SubCell"/>
</dbReference>
<dbReference type="Pfam" id="PF18199">
    <property type="entry name" value="Dynein_C"/>
    <property type="match status" value="1"/>
</dbReference>
<keyword evidence="8" id="KW-0966">Cell projection</keyword>
<evidence type="ECO:0000259" key="10">
    <source>
        <dbReference type="Pfam" id="PF18198"/>
    </source>
</evidence>
<keyword evidence="5" id="KW-0175">Coiled coil</keyword>
<evidence type="ECO:0000256" key="1">
    <source>
        <dbReference type="ARBA" id="ARBA00004138"/>
    </source>
</evidence>
<dbReference type="InterPro" id="IPR041228">
    <property type="entry name" value="Dynein_C"/>
</dbReference>
<dbReference type="InterPro" id="IPR027417">
    <property type="entry name" value="P-loop_NTPase"/>
</dbReference>
<feature type="non-terminal residue" evidence="12">
    <location>
        <position position="1"/>
    </location>
</feature>
<keyword evidence="3" id="KW-0963">Cytoplasm</keyword>
<keyword evidence="13" id="KW-1185">Reference proteome</keyword>
<dbReference type="InterPro" id="IPR004273">
    <property type="entry name" value="Dynein_heavy_D6_P-loop"/>
</dbReference>
<name>A0A5J4NBW2_9TREM</name>
<evidence type="ECO:0000259" key="9">
    <source>
        <dbReference type="Pfam" id="PF03028"/>
    </source>
</evidence>
<dbReference type="AlphaFoldDB" id="A0A5J4NBW2"/>
<evidence type="ECO:0000256" key="2">
    <source>
        <dbReference type="ARBA" id="ARBA00004245"/>
    </source>
</evidence>
<evidence type="ECO:0000256" key="7">
    <source>
        <dbReference type="ARBA" id="ARBA00023212"/>
    </source>
</evidence>